<reference evidence="13" key="1">
    <citation type="submission" date="2021-06" db="EMBL/GenBank/DDBJ databases">
        <authorList>
            <person name="Hodson N. C."/>
            <person name="Mongue J. A."/>
            <person name="Jaron S. K."/>
        </authorList>
    </citation>
    <scope>NUCLEOTIDE SEQUENCE</scope>
</reference>
<feature type="transmembrane region" description="Helical" evidence="10">
    <location>
        <begin position="71"/>
        <end position="95"/>
    </location>
</feature>
<keyword evidence="5" id="KW-0479">Metal-binding</keyword>
<dbReference type="PANTHER" id="PTHR11733:SF237">
    <property type="entry name" value="NEPRILYSIN-LIKE 4"/>
    <property type="match status" value="1"/>
</dbReference>
<sequence length="806" mass="92001">MHFLEPPRVVRSSSQEEFVVEEEVDPSSRRNSNISHSIEFAVTPPPDSKPWKYPPRKNSEISLVMDHPAKLCALGLFILCVILGIACTVLTVFYMDTIPPYEVCRTRECTRSATLFLQHMDDTVDPCDDFPRFACGNWITDTATVTSLGSYDHTTIMRDRIIGRLRHLVENLTNYDIEPLRQVKFIYDTCTDTTAIEEAGLTPLNDLLERLIKPGVSLAKTLARIKRETGQSYVFSFSLSSDYRNTAMNAIFIDQPELPVDSSIFSDDSDTGPAYRKLMNKAFEYLMKTPGVHPIISRNSKNGSVAIMNLEQQFANTMSDLSTTSKAAMFNLFSLRELNRIYESAMNNGQDSRGRLQKPAAKVEKFRGVAFNWTEYVKELYDGIPGVSINDNTHVIVNDIAYVKNLSLILANTTKEEIDLYLAWEIIYSFGKEVSRDFRGLFYDFTQLLDGSETSPSRKTECINLMDNNIAFALTYRYILKYVPDEIIEEANEMVQNLLRAFKDILNSLDWMDSFTKYRARLKADKMRAFMGYPKWLKNETALIYYYSGLYMSNFSFFGNILVMKNWLTAKELKTVNLPVDTTWSSDSPAEADAFYDDELNAITFPSGFLQEPFFGMGLRSIDYGALGAVIGHEITHGFDTRGRYSDENGRLQSWWSIPTLMQFVRKAQCFVNQYNNYRIPELEDLMGDKNHLNGKKTLAENIADNGGVREALAAYRYYVESKGEPEPRLPGLEKYSPEQLFFLSFAQSWCSYNNPSSLMDSILTNEHSPARFRIIGPLTNSVEFSKVWQCNASSFMNPPNKCVLW</sequence>
<feature type="region of interest" description="Disordered" evidence="9">
    <location>
        <begin position="1"/>
        <end position="52"/>
    </location>
</feature>
<feature type="compositionally biased region" description="Low complexity" evidence="9">
    <location>
        <begin position="29"/>
        <end position="38"/>
    </location>
</feature>
<dbReference type="Pfam" id="PF05649">
    <property type="entry name" value="Peptidase_M13_N"/>
    <property type="match status" value="1"/>
</dbReference>
<evidence type="ECO:0000259" key="12">
    <source>
        <dbReference type="Pfam" id="PF05649"/>
    </source>
</evidence>
<evidence type="ECO:0000256" key="4">
    <source>
        <dbReference type="ARBA" id="ARBA00022670"/>
    </source>
</evidence>
<feature type="domain" description="Peptidase M13 C-terminal" evidence="11">
    <location>
        <begin position="594"/>
        <end position="803"/>
    </location>
</feature>
<evidence type="ECO:0000259" key="11">
    <source>
        <dbReference type="Pfam" id="PF01431"/>
    </source>
</evidence>
<dbReference type="PANTHER" id="PTHR11733">
    <property type="entry name" value="ZINC METALLOPROTEASE FAMILY M13 NEPRILYSIN-RELATED"/>
    <property type="match status" value="1"/>
</dbReference>
<evidence type="ECO:0000256" key="2">
    <source>
        <dbReference type="ARBA" id="ARBA00004401"/>
    </source>
</evidence>
<keyword evidence="10" id="KW-0472">Membrane</keyword>
<dbReference type="GO" id="GO:0046872">
    <property type="term" value="F:metal ion binding"/>
    <property type="evidence" value="ECO:0007669"/>
    <property type="project" value="UniProtKB-KW"/>
</dbReference>
<dbReference type="EMBL" id="CAJVCH010570739">
    <property type="protein sequence ID" value="CAG7835727.1"/>
    <property type="molecule type" value="Genomic_DNA"/>
</dbReference>
<dbReference type="PROSITE" id="PS51885">
    <property type="entry name" value="NEPRILYSIN"/>
    <property type="match status" value="1"/>
</dbReference>
<evidence type="ECO:0000256" key="10">
    <source>
        <dbReference type="SAM" id="Phobius"/>
    </source>
</evidence>
<protein>
    <submittedName>
        <fullName evidence="13">Uncharacterized protein</fullName>
    </submittedName>
</protein>
<evidence type="ECO:0000313" key="13">
    <source>
        <dbReference type="EMBL" id="CAG7835727.1"/>
    </source>
</evidence>
<evidence type="ECO:0000256" key="8">
    <source>
        <dbReference type="ARBA" id="ARBA00023049"/>
    </source>
</evidence>
<organism evidence="13 14">
    <name type="scientific">Allacma fusca</name>
    <dbReference type="NCBI Taxonomy" id="39272"/>
    <lineage>
        <taxon>Eukaryota</taxon>
        <taxon>Metazoa</taxon>
        <taxon>Ecdysozoa</taxon>
        <taxon>Arthropoda</taxon>
        <taxon>Hexapoda</taxon>
        <taxon>Collembola</taxon>
        <taxon>Symphypleona</taxon>
        <taxon>Sminthuridae</taxon>
        <taxon>Allacma</taxon>
    </lineage>
</organism>
<evidence type="ECO:0000256" key="1">
    <source>
        <dbReference type="ARBA" id="ARBA00001947"/>
    </source>
</evidence>
<proteinExistence type="inferred from homology"/>
<keyword evidence="10" id="KW-0812">Transmembrane</keyword>
<keyword evidence="7" id="KW-0862">Zinc</keyword>
<keyword evidence="4" id="KW-0645">Protease</keyword>
<accession>A0A8J2LGF8</accession>
<dbReference type="GO" id="GO:0004222">
    <property type="term" value="F:metalloendopeptidase activity"/>
    <property type="evidence" value="ECO:0007669"/>
    <property type="project" value="InterPro"/>
</dbReference>
<dbReference type="Proteomes" id="UP000708208">
    <property type="component" value="Unassembled WGS sequence"/>
</dbReference>
<comment type="caution">
    <text evidence="13">The sequence shown here is derived from an EMBL/GenBank/DDBJ whole genome shotgun (WGS) entry which is preliminary data.</text>
</comment>
<dbReference type="InterPro" id="IPR018497">
    <property type="entry name" value="Peptidase_M13_C"/>
</dbReference>
<keyword evidence="10" id="KW-1133">Transmembrane helix</keyword>
<evidence type="ECO:0000256" key="6">
    <source>
        <dbReference type="ARBA" id="ARBA00022801"/>
    </source>
</evidence>
<evidence type="ECO:0000256" key="9">
    <source>
        <dbReference type="SAM" id="MobiDB-lite"/>
    </source>
</evidence>
<dbReference type="GO" id="GO:0005886">
    <property type="term" value="C:plasma membrane"/>
    <property type="evidence" value="ECO:0007669"/>
    <property type="project" value="UniProtKB-SubCell"/>
</dbReference>
<comment type="cofactor">
    <cofactor evidence="1">
        <name>Zn(2+)</name>
        <dbReference type="ChEBI" id="CHEBI:29105"/>
    </cofactor>
</comment>
<dbReference type="InterPro" id="IPR000718">
    <property type="entry name" value="Peptidase_M13"/>
</dbReference>
<evidence type="ECO:0000256" key="7">
    <source>
        <dbReference type="ARBA" id="ARBA00022833"/>
    </source>
</evidence>
<keyword evidence="14" id="KW-1185">Reference proteome</keyword>
<dbReference type="AlphaFoldDB" id="A0A8J2LGF8"/>
<name>A0A8J2LGF8_9HEXA</name>
<dbReference type="InterPro" id="IPR008753">
    <property type="entry name" value="Peptidase_M13_N"/>
</dbReference>
<keyword evidence="8" id="KW-0482">Metalloprotease</keyword>
<evidence type="ECO:0000256" key="3">
    <source>
        <dbReference type="ARBA" id="ARBA00007357"/>
    </source>
</evidence>
<comment type="similarity">
    <text evidence="3">Belongs to the peptidase M13 family.</text>
</comment>
<dbReference type="CDD" id="cd08662">
    <property type="entry name" value="M13"/>
    <property type="match status" value="1"/>
</dbReference>
<feature type="domain" description="Peptidase M13 N-terminal" evidence="12">
    <location>
        <begin position="126"/>
        <end position="534"/>
    </location>
</feature>
<dbReference type="GO" id="GO:0016485">
    <property type="term" value="P:protein processing"/>
    <property type="evidence" value="ECO:0007669"/>
    <property type="project" value="TreeGrafter"/>
</dbReference>
<evidence type="ECO:0000256" key="5">
    <source>
        <dbReference type="ARBA" id="ARBA00022723"/>
    </source>
</evidence>
<dbReference type="OrthoDB" id="6475849at2759"/>
<dbReference type="Pfam" id="PF01431">
    <property type="entry name" value="Peptidase_M13"/>
    <property type="match status" value="1"/>
</dbReference>
<gene>
    <name evidence="13" type="ORF">AFUS01_LOCUS45061</name>
</gene>
<keyword evidence="6" id="KW-0378">Hydrolase</keyword>
<comment type="subcellular location">
    <subcellularLocation>
        <location evidence="2">Cell membrane</location>
        <topology evidence="2">Single-pass type II membrane protein</topology>
    </subcellularLocation>
</comment>
<evidence type="ECO:0000313" key="14">
    <source>
        <dbReference type="Proteomes" id="UP000708208"/>
    </source>
</evidence>